<evidence type="ECO:0000313" key="1">
    <source>
        <dbReference type="EMBL" id="GGD57392.1"/>
    </source>
</evidence>
<dbReference type="EMBL" id="BMHP01000001">
    <property type="protein sequence ID" value="GGD57392.1"/>
    <property type="molecule type" value="Genomic_DNA"/>
</dbReference>
<gene>
    <name evidence="1" type="ORF">GCM10010911_14000</name>
</gene>
<evidence type="ECO:0000313" key="2">
    <source>
        <dbReference type="Proteomes" id="UP000612456"/>
    </source>
</evidence>
<comment type="caution">
    <text evidence="1">The sequence shown here is derived from an EMBL/GenBank/DDBJ whole genome shotgun (WGS) entry which is preliminary data.</text>
</comment>
<dbReference type="RefSeq" id="WP_188990405.1">
    <property type="nucleotide sequence ID" value="NZ_BMHP01000001.1"/>
</dbReference>
<organism evidence="1 2">
    <name type="scientific">Paenibacillus nasutitermitis</name>
    <dbReference type="NCBI Taxonomy" id="1652958"/>
    <lineage>
        <taxon>Bacteria</taxon>
        <taxon>Bacillati</taxon>
        <taxon>Bacillota</taxon>
        <taxon>Bacilli</taxon>
        <taxon>Bacillales</taxon>
        <taxon>Paenibacillaceae</taxon>
        <taxon>Paenibacillus</taxon>
    </lineage>
</organism>
<dbReference type="AlphaFoldDB" id="A0A916YR55"/>
<keyword evidence="2" id="KW-1185">Reference proteome</keyword>
<reference evidence="1" key="2">
    <citation type="submission" date="2020-09" db="EMBL/GenBank/DDBJ databases">
        <authorList>
            <person name="Sun Q."/>
            <person name="Zhou Y."/>
        </authorList>
    </citation>
    <scope>NUCLEOTIDE SEQUENCE</scope>
    <source>
        <strain evidence="1">CGMCC 1.15178</strain>
    </source>
</reference>
<dbReference type="Proteomes" id="UP000612456">
    <property type="component" value="Unassembled WGS sequence"/>
</dbReference>
<name>A0A916YR55_9BACL</name>
<sequence length="179" mass="21151">MAFPTENELDVLFTGNKAQLNHLVEANKERLNRYGITGEELEELEDEPLKERIVQVFSFIYSVVVDWREYDDEIIRLFGKIIPEEVEVEENDEGLLVHVDHAAYPVKLSFSPKDRYITIKAFNEIIKDKYELRLFEASYYSDTHEFLLLPNETWDSLAKKYSQQVEQIFRPIDPDLDFP</sequence>
<protein>
    <submittedName>
        <fullName evidence="1">Uncharacterized protein</fullName>
    </submittedName>
</protein>
<accession>A0A916YR55</accession>
<proteinExistence type="predicted"/>
<reference evidence="1" key="1">
    <citation type="journal article" date="2014" name="Int. J. Syst. Evol. Microbiol.">
        <title>Complete genome sequence of Corynebacterium casei LMG S-19264T (=DSM 44701T), isolated from a smear-ripened cheese.</title>
        <authorList>
            <consortium name="US DOE Joint Genome Institute (JGI-PGF)"/>
            <person name="Walter F."/>
            <person name="Albersmeier A."/>
            <person name="Kalinowski J."/>
            <person name="Ruckert C."/>
        </authorList>
    </citation>
    <scope>NUCLEOTIDE SEQUENCE</scope>
    <source>
        <strain evidence="1">CGMCC 1.15178</strain>
    </source>
</reference>